<accession>A0A1I1R0R9</accession>
<reference evidence="2" key="1">
    <citation type="submission" date="2016-10" db="EMBL/GenBank/DDBJ databases">
        <authorList>
            <person name="Varghese N."/>
            <person name="Submissions S."/>
        </authorList>
    </citation>
    <scope>NUCLEOTIDE SEQUENCE [LARGE SCALE GENOMIC DNA]</scope>
    <source>
        <strain evidence="2">DSM 25730</strain>
    </source>
</reference>
<dbReference type="Proteomes" id="UP000199439">
    <property type="component" value="Unassembled WGS sequence"/>
</dbReference>
<organism evidence="1 2">
    <name type="scientific">Algibacter pectinivorans</name>
    <dbReference type="NCBI Taxonomy" id="870482"/>
    <lineage>
        <taxon>Bacteria</taxon>
        <taxon>Pseudomonadati</taxon>
        <taxon>Bacteroidota</taxon>
        <taxon>Flavobacteriia</taxon>
        <taxon>Flavobacteriales</taxon>
        <taxon>Flavobacteriaceae</taxon>
        <taxon>Algibacter</taxon>
    </lineage>
</organism>
<evidence type="ECO:0000313" key="1">
    <source>
        <dbReference type="EMBL" id="SFD23870.1"/>
    </source>
</evidence>
<dbReference type="OrthoDB" id="669645at2"/>
<dbReference type="InterPro" id="IPR025332">
    <property type="entry name" value="DUF4238"/>
</dbReference>
<protein>
    <recommendedName>
        <fullName evidence="3">DUF4238 domain-containing protein</fullName>
    </recommendedName>
</protein>
<dbReference type="RefSeq" id="WP_092852098.1">
    <property type="nucleotide sequence ID" value="NZ_FOMI01000007.1"/>
</dbReference>
<dbReference type="EMBL" id="FOMI01000007">
    <property type="protein sequence ID" value="SFD23870.1"/>
    <property type="molecule type" value="Genomic_DNA"/>
</dbReference>
<sequence>MSKPVHQHFIPKSYLNNFAVSEDDKNFISAKNKEEDKIINVSTRDICVNKNLYTLPNDENKFAIEHFYADNIDAEFPKIYKILTDKKVSDIDRETKEKIISVALSLYFRTPKFLNEENKLFLELVRAAQKNSKGGDFIIEYGGEEITISPEEVQLIIKEQKENNRINFLSQHLDNYEKLIKSKIKDTIYVYHLIDDSQFITSDNPVIIRPYADPTDENFDEEKYYNQVVNPFDRTNTIHLPLDNKTILTILPNLDSFPDLKIRRLEKLQIDTVMYNSDIEKYSERWILGMPGSIENHLEEQIEFNKPTPENIEAVDGYIEKTVQLKELTELIEKNGVKNIDVLKKARYMETLKSVNQDPNFKRIFNVINKANN</sequence>
<keyword evidence="2" id="KW-1185">Reference proteome</keyword>
<evidence type="ECO:0008006" key="3">
    <source>
        <dbReference type="Google" id="ProtNLM"/>
    </source>
</evidence>
<dbReference type="AlphaFoldDB" id="A0A1I1R0R9"/>
<dbReference type="Pfam" id="PF14022">
    <property type="entry name" value="DUF4238"/>
    <property type="match status" value="1"/>
</dbReference>
<evidence type="ECO:0000313" key="2">
    <source>
        <dbReference type="Proteomes" id="UP000199439"/>
    </source>
</evidence>
<name>A0A1I1R0R9_9FLAO</name>
<proteinExistence type="predicted"/>
<gene>
    <name evidence="1" type="ORF">SAMN04487987_10710</name>
</gene>